<reference evidence="2 4" key="2">
    <citation type="submission" date="2019-08" db="EMBL/GenBank/DDBJ databases">
        <title>Bacillus genomes from the desert of Cuatro Cienegas, Coahuila.</title>
        <authorList>
            <person name="Olmedo-Alvarez G."/>
        </authorList>
    </citation>
    <scope>NUCLEOTIDE SEQUENCE [LARGE SCALE GENOMIC DNA]</scope>
    <source>
        <strain evidence="2 4">CH98b_3T</strain>
    </source>
</reference>
<dbReference type="GeneID" id="96738548"/>
<dbReference type="Proteomes" id="UP000324517">
    <property type="component" value="Unassembled WGS sequence"/>
</dbReference>
<dbReference type="InterPro" id="IPR007405">
    <property type="entry name" value="Phage_KVP40_Orf299"/>
</dbReference>
<dbReference type="RefSeq" id="WP_088017949.1">
    <property type="nucleotide sequence ID" value="NZ_CP020880.1"/>
</dbReference>
<evidence type="ECO:0008006" key="5">
    <source>
        <dbReference type="Google" id="ProtNLM"/>
    </source>
</evidence>
<dbReference type="KEGG" id="bhk:B4U37_08950"/>
<evidence type="ECO:0000313" key="4">
    <source>
        <dbReference type="Proteomes" id="UP000324517"/>
    </source>
</evidence>
<dbReference type="Pfam" id="PF04308">
    <property type="entry name" value="RNaseH_like"/>
    <property type="match status" value="1"/>
</dbReference>
<dbReference type="OrthoDB" id="37369at2"/>
<name>A0A1Y0CLI8_9BACI</name>
<dbReference type="EMBL" id="VTET01000010">
    <property type="protein sequence ID" value="TYS68564.1"/>
    <property type="molecule type" value="Genomic_DNA"/>
</dbReference>
<dbReference type="EMBL" id="CP020880">
    <property type="protein sequence ID" value="ART76159.1"/>
    <property type="molecule type" value="Genomic_DNA"/>
</dbReference>
<gene>
    <name evidence="1" type="ORF">B4U37_08950</name>
    <name evidence="2" type="ORF">FZC75_17895</name>
</gene>
<keyword evidence="3" id="KW-1185">Reference proteome</keyword>
<organism evidence="2 4">
    <name type="scientific">Sutcliffiella horikoshii</name>
    <dbReference type="NCBI Taxonomy" id="79883"/>
    <lineage>
        <taxon>Bacteria</taxon>
        <taxon>Bacillati</taxon>
        <taxon>Bacillota</taxon>
        <taxon>Bacilli</taxon>
        <taxon>Bacillales</taxon>
        <taxon>Bacillaceae</taxon>
        <taxon>Sutcliffiella</taxon>
    </lineage>
</organism>
<reference evidence="1 3" key="1">
    <citation type="submission" date="2017-04" db="EMBL/GenBank/DDBJ databases">
        <title>Complete Genome Sequence of the Bacillus horikoshii 20a strain from Cuatro Cienegas, Coahuila, Mexico.</title>
        <authorList>
            <person name="Zarza E."/>
            <person name="Alcaraz L.D."/>
            <person name="Aguilar-Salinas B."/>
            <person name="Islas A."/>
            <person name="Olmedo-Alvarez G."/>
        </authorList>
    </citation>
    <scope>NUCLEOTIDE SEQUENCE [LARGE SCALE GENOMIC DNA]</scope>
    <source>
        <strain evidence="1 3">20a</strain>
    </source>
</reference>
<dbReference type="PANTHER" id="PTHR39961">
    <property type="entry name" value="HYPOTHETICAL CYTOSOLIC PROTEIN"/>
    <property type="match status" value="1"/>
</dbReference>
<dbReference type="PANTHER" id="PTHR39961:SF1">
    <property type="entry name" value="DUF458 DOMAIN-CONTAINING PROTEIN"/>
    <property type="match status" value="1"/>
</dbReference>
<evidence type="ECO:0000313" key="3">
    <source>
        <dbReference type="Proteomes" id="UP000195573"/>
    </source>
</evidence>
<evidence type="ECO:0000313" key="1">
    <source>
        <dbReference type="EMBL" id="ART76159.1"/>
    </source>
</evidence>
<dbReference type="Proteomes" id="UP000195573">
    <property type="component" value="Chromosome"/>
</dbReference>
<dbReference type="AlphaFoldDB" id="A0A1Y0CLI8"/>
<sequence>MDNPSKFINITHGYLTFEQAYEKILLFIQKDVRAPYLLSIGTDSHVHQQETKFMTAVHLHRVGKGAWGCVRPYIVNRAIRSLHEKISLETALSQEIAMLFTMEKLEKIQNLLLPHIEHGADFHFEIHLDIGQKGATKDFIQEMTGRITAMGLDAKIKPDAYTAFCYANRYTK</sequence>
<protein>
    <recommendedName>
        <fullName evidence="5">DUF458 domain-containing protein</fullName>
    </recommendedName>
</protein>
<accession>A0A1Y0CLI8</accession>
<proteinExistence type="predicted"/>
<evidence type="ECO:0000313" key="2">
    <source>
        <dbReference type="EMBL" id="TYS68564.1"/>
    </source>
</evidence>